<dbReference type="STRING" id="1371.GCA_900166605_00685"/>
<dbReference type="PANTHER" id="PTHR42779:SF1">
    <property type="entry name" value="PROTEIN YNJB"/>
    <property type="match status" value="1"/>
</dbReference>
<sequence length="411" mass="46727">MKRMNWKVIAAVGAVLIISGCAGDTEKSRTSWEEENWGDIEEEAAGTTVELHMWGGDQGTNEYIDEWVAPRLKEQYDITLNRNPIETEDALQNLYSEKEAGTEDGTMDIIWLNGENFRNAKENDLLYGSFADALPNVNDHIDMDADTNAYDFGTPVEGMEVPWGSVQFTFMYDTEKVDAPPNSIEELAAWVEDNPGEFTYPEATDFTGNAFLRHFIYNNVDVEEVVERGYDEEWINEQSSSMWETLKEMEPNLWRNGETYPSSLSQLDRLYRDGEVSMTMGYNEARAESLVQNGTFPETTDTFVFENNSIGNTHYLSIPFNSTNVPGAMAAINYLVSPEAQLQKQAPSMWGDSTVLDLDTLSEDMRQKFVEQDRGSSVLDAEVLNEAYQPEMDAGYVEWAEDRWEDEIVQR</sequence>
<dbReference type="PROSITE" id="PS51257">
    <property type="entry name" value="PROKAR_LIPOPROTEIN"/>
    <property type="match status" value="1"/>
</dbReference>
<evidence type="ECO:0000313" key="3">
    <source>
        <dbReference type="Proteomes" id="UP000321051"/>
    </source>
</evidence>
<dbReference type="Pfam" id="PF13416">
    <property type="entry name" value="SBP_bac_8"/>
    <property type="match status" value="1"/>
</dbReference>
<dbReference type="EMBL" id="BJUN01000002">
    <property type="protein sequence ID" value="GEK57499.1"/>
    <property type="molecule type" value="Genomic_DNA"/>
</dbReference>
<dbReference type="NCBIfam" id="NF008633">
    <property type="entry name" value="PRK11622.1"/>
    <property type="match status" value="1"/>
</dbReference>
<feature type="chain" id="PRO_5039203840" evidence="1">
    <location>
        <begin position="23"/>
        <end position="411"/>
    </location>
</feature>
<keyword evidence="3" id="KW-1185">Reference proteome</keyword>
<dbReference type="InterPro" id="IPR006059">
    <property type="entry name" value="SBP"/>
</dbReference>
<evidence type="ECO:0000256" key="1">
    <source>
        <dbReference type="SAM" id="SignalP"/>
    </source>
</evidence>
<organism evidence="2 3">
    <name type="scientific">Marinococcus halophilus</name>
    <dbReference type="NCBI Taxonomy" id="1371"/>
    <lineage>
        <taxon>Bacteria</taxon>
        <taxon>Bacillati</taxon>
        <taxon>Bacillota</taxon>
        <taxon>Bacilli</taxon>
        <taxon>Bacillales</taxon>
        <taxon>Bacillaceae</taxon>
        <taxon>Marinococcus</taxon>
    </lineage>
</organism>
<dbReference type="SUPFAM" id="SSF53850">
    <property type="entry name" value="Periplasmic binding protein-like II"/>
    <property type="match status" value="1"/>
</dbReference>
<dbReference type="Proteomes" id="UP000321051">
    <property type="component" value="Unassembled WGS sequence"/>
</dbReference>
<protein>
    <submittedName>
        <fullName evidence="2">ABC transporter substrate-binding protein</fullName>
    </submittedName>
</protein>
<reference evidence="2 3" key="1">
    <citation type="submission" date="2019-07" db="EMBL/GenBank/DDBJ databases">
        <title>Whole genome shotgun sequence of Marinococcus halophilus NBRC 102359.</title>
        <authorList>
            <person name="Hosoyama A."/>
            <person name="Uohara A."/>
            <person name="Ohji S."/>
            <person name="Ichikawa N."/>
        </authorList>
    </citation>
    <scope>NUCLEOTIDE SEQUENCE [LARGE SCALE GENOMIC DNA]</scope>
    <source>
        <strain evidence="2 3">NBRC 102359</strain>
    </source>
</reference>
<dbReference type="PIRSF" id="PIRSF029172">
    <property type="entry name" value="UCP029172_ABC_sbc_YnjB"/>
    <property type="match status" value="1"/>
</dbReference>
<dbReference type="Gene3D" id="3.40.190.10">
    <property type="entry name" value="Periplasmic binding protein-like II"/>
    <property type="match status" value="3"/>
</dbReference>
<comment type="caution">
    <text evidence="2">The sequence shown here is derived from an EMBL/GenBank/DDBJ whole genome shotgun (WGS) entry which is preliminary data.</text>
</comment>
<name>A0A510Y2I1_MARHA</name>
<dbReference type="InterPro" id="IPR027020">
    <property type="entry name" value="YnjB"/>
</dbReference>
<evidence type="ECO:0000313" key="2">
    <source>
        <dbReference type="EMBL" id="GEK57499.1"/>
    </source>
</evidence>
<dbReference type="AlphaFoldDB" id="A0A510Y2I1"/>
<feature type="signal peptide" evidence="1">
    <location>
        <begin position="1"/>
        <end position="22"/>
    </location>
</feature>
<dbReference type="PANTHER" id="PTHR42779">
    <property type="entry name" value="PROTEIN YNJB"/>
    <property type="match status" value="1"/>
</dbReference>
<accession>A0A510Y2I1</accession>
<keyword evidence="1" id="KW-0732">Signal</keyword>
<gene>
    <name evidence="2" type="ORF">MHA01_04040</name>
</gene>
<proteinExistence type="predicted"/>